<evidence type="ECO:0000313" key="3">
    <source>
        <dbReference type="Proteomes" id="UP000179324"/>
    </source>
</evidence>
<comment type="caution">
    <text evidence="2">The sequence shown here is derived from an EMBL/GenBank/DDBJ whole genome shotgun (WGS) entry which is preliminary data.</text>
</comment>
<dbReference type="AlphaFoldDB" id="A0A1F6BN06"/>
<organism evidence="2 3">
    <name type="scientific">Candidatus Jorgensenbacteria bacterium GWC1_48_12</name>
    <dbReference type="NCBI Taxonomy" id="1798469"/>
    <lineage>
        <taxon>Bacteria</taxon>
        <taxon>Candidatus Joergenseniibacteriota</taxon>
    </lineage>
</organism>
<reference evidence="2 3" key="1">
    <citation type="journal article" date="2016" name="Nat. Commun.">
        <title>Thousands of microbial genomes shed light on interconnected biogeochemical processes in an aquifer system.</title>
        <authorList>
            <person name="Anantharaman K."/>
            <person name="Brown C.T."/>
            <person name="Hug L.A."/>
            <person name="Sharon I."/>
            <person name="Castelle C.J."/>
            <person name="Probst A.J."/>
            <person name="Thomas B.C."/>
            <person name="Singh A."/>
            <person name="Wilkins M.J."/>
            <person name="Karaoz U."/>
            <person name="Brodie E.L."/>
            <person name="Williams K.H."/>
            <person name="Hubbard S.S."/>
            <person name="Banfield J.F."/>
        </authorList>
    </citation>
    <scope>NUCLEOTIDE SEQUENCE [LARGE SCALE GENOMIC DNA]</scope>
</reference>
<sequence>MNSETRNCRNCKQTFVIESEDFKFYEKIHVPAPTRCPECRYIRRLLDRNEYNLYKRKCDATGENIISIYRSEAPFPVYKQEYWKSDAWDGASYGRDFDFSRPFFEQYEELRRVVPHLALVNARSENSEYTNQAQDNKDCYMLVTSNTSEKCMYGSWCQNTCFFLSDCYMAEGSEFCYECINITKCSSCLWCRDCQECVNVYFSINCRGCTYCFGCVGLRNKKNCWFNEQLTKQEYEKRYREFVWNRESTSEAQEKLSQLNESFPVKYYHGVKAFDSTGDYLENTERARMAFNCRDNKDTAYMQDAWNRTDNCFDCTEIINGQFSYEVQGIDTPHRSIVARSCFNSIVDSCYCDMCFGVSDCFGCFGLKQKQYCILNKQYSKEDYLTLKEKIIAHMKNTGEWGEYFPPEVSPFAYNESMAQDYFPLEKEEALKRGYLWYDRPPVEHNMTLTSDTLPKTISETSDDIVNQTIRCKTQESNEEKRKSPLCTAAFRVIPLELTLYKKLGVPVPVYCFPCRRAKRFAFRNPRKLWHQKCQCAGGKSENSVYRNTITHFHKEGKCPNELETSYAPERPEIVYCEQCYNAEVV</sequence>
<gene>
    <name evidence="2" type="ORF">A2127_02570</name>
</gene>
<dbReference type="EMBL" id="MFKI01000025">
    <property type="protein sequence ID" value="OGG38152.1"/>
    <property type="molecule type" value="Genomic_DNA"/>
</dbReference>
<name>A0A1F6BN06_9BACT</name>
<proteinExistence type="predicted"/>
<evidence type="ECO:0000313" key="2">
    <source>
        <dbReference type="EMBL" id="OGG38152.1"/>
    </source>
</evidence>
<dbReference type="InterPro" id="IPR025306">
    <property type="entry name" value="Zn-bnd_dom_prob"/>
</dbReference>
<accession>A0A1F6BN06</accession>
<dbReference type="Proteomes" id="UP000179324">
    <property type="component" value="Unassembled WGS sequence"/>
</dbReference>
<protein>
    <recommendedName>
        <fullName evidence="1">Probable zinc-binding domain-containing protein</fullName>
    </recommendedName>
</protein>
<evidence type="ECO:0000259" key="1">
    <source>
        <dbReference type="Pfam" id="PF13451"/>
    </source>
</evidence>
<dbReference type="Pfam" id="PF13451">
    <property type="entry name" value="zf_Tbcl"/>
    <property type="match status" value="1"/>
</dbReference>
<feature type="domain" description="Probable zinc-binding" evidence="1">
    <location>
        <begin position="5"/>
        <end position="44"/>
    </location>
</feature>